<protein>
    <submittedName>
        <fullName evidence="2">Uncharacterized protein</fullName>
    </submittedName>
</protein>
<name>A0AAW1D0E8_9HEMI</name>
<evidence type="ECO:0000313" key="2">
    <source>
        <dbReference type="EMBL" id="KAK9504191.1"/>
    </source>
</evidence>
<dbReference type="PROSITE" id="PS51257">
    <property type="entry name" value="PROKAR_LIPOPROTEIN"/>
    <property type="match status" value="1"/>
</dbReference>
<sequence length="104" mass="12137">MKLALLLVSLAMVCTLGSCFIDRRGQMGGGRGFPYPGTPPFNPGNRGLPDSYRNMRFRREINAEGHPMHLRNFEEATLDWNKIMRLRRDIPETHEWIQEPQYYV</sequence>
<reference evidence="2 3" key="1">
    <citation type="submission" date="2022-12" db="EMBL/GenBank/DDBJ databases">
        <title>Chromosome-level genome assembly of true bugs.</title>
        <authorList>
            <person name="Ma L."/>
            <person name="Li H."/>
        </authorList>
    </citation>
    <scope>NUCLEOTIDE SEQUENCE [LARGE SCALE GENOMIC DNA]</scope>
    <source>
        <strain evidence="2">Lab_2022b</strain>
    </source>
</reference>
<evidence type="ECO:0000313" key="3">
    <source>
        <dbReference type="Proteomes" id="UP001461498"/>
    </source>
</evidence>
<comment type="caution">
    <text evidence="2">The sequence shown here is derived from an EMBL/GenBank/DDBJ whole genome shotgun (WGS) entry which is preliminary data.</text>
</comment>
<feature type="chain" id="PRO_5043743734" evidence="1">
    <location>
        <begin position="20"/>
        <end position="104"/>
    </location>
</feature>
<keyword evidence="3" id="KW-1185">Reference proteome</keyword>
<dbReference type="Proteomes" id="UP001461498">
    <property type="component" value="Unassembled WGS sequence"/>
</dbReference>
<proteinExistence type="predicted"/>
<dbReference type="AlphaFoldDB" id="A0AAW1D0E8"/>
<feature type="signal peptide" evidence="1">
    <location>
        <begin position="1"/>
        <end position="19"/>
    </location>
</feature>
<evidence type="ECO:0000256" key="1">
    <source>
        <dbReference type="SAM" id="SignalP"/>
    </source>
</evidence>
<organism evidence="2 3">
    <name type="scientific">Rhynocoris fuscipes</name>
    <dbReference type="NCBI Taxonomy" id="488301"/>
    <lineage>
        <taxon>Eukaryota</taxon>
        <taxon>Metazoa</taxon>
        <taxon>Ecdysozoa</taxon>
        <taxon>Arthropoda</taxon>
        <taxon>Hexapoda</taxon>
        <taxon>Insecta</taxon>
        <taxon>Pterygota</taxon>
        <taxon>Neoptera</taxon>
        <taxon>Paraneoptera</taxon>
        <taxon>Hemiptera</taxon>
        <taxon>Heteroptera</taxon>
        <taxon>Panheteroptera</taxon>
        <taxon>Cimicomorpha</taxon>
        <taxon>Reduviidae</taxon>
        <taxon>Harpactorinae</taxon>
        <taxon>Harpactorini</taxon>
        <taxon>Rhynocoris</taxon>
    </lineage>
</organism>
<gene>
    <name evidence="2" type="ORF">O3M35_010577</name>
</gene>
<keyword evidence="1" id="KW-0732">Signal</keyword>
<dbReference type="EMBL" id="JAPXFL010000007">
    <property type="protein sequence ID" value="KAK9504191.1"/>
    <property type="molecule type" value="Genomic_DNA"/>
</dbReference>
<accession>A0AAW1D0E8</accession>